<keyword evidence="1" id="KW-0808">Transferase</keyword>
<keyword evidence="1" id="KW-0012">Acyltransferase</keyword>
<protein>
    <submittedName>
        <fullName evidence="1">Gamma-glutamyltranspeptidase/glutathione hydrolase</fullName>
        <ecNumber evidence="1">2.3.2.2</ecNumber>
        <ecNumber evidence="1">3.4.19.13</ecNumber>
    </submittedName>
</protein>
<sequence>MVAAGHPSVSMAGARVLADGGNAVDAVLVMAAVSWLVLPGQCGIGGDAFALYRGPDGRVTSFGGSGYGPDGAGTGFYRELGLTAIPLSGALAVAVPGAVAAIAALHRAGASRPLAELWAPVATMAETGVPCTAKTHDDVSQHAESLARDPDAARAFLPGGRPVRTGQRVLHPALAQTLRRLADDPACLYRGELGERAVALLTAAGAPFSGAEWEAGADVSGEPSITAEYGGLLVHQTPPPTPGWMVLQQAGICADRLGSLPWLGSDAVHWLASAARTSFADRARAGSDTPFWRTLLEPESLRVRRERIENGTAPRPGAMDIDGDTTSMVAVDGAGRAVGLIHSLAHTFGARLSVPGTGIMLNNRLGRGAYLAEGHPNAVAPRRRPLHTLNAWLVTDDVGELRHIGNVPGGDGQVQWNTQLLSHLIDHGTDPYTAVSAPRFTVFPGSDADVLEQAPELRCESRLDPSVLRRLHDLGHPVRRVGAWGAGGSAQVVSLDAATGALLGGSDPRQDGVAIGV</sequence>
<dbReference type="RefSeq" id="WP_179643830.1">
    <property type="nucleotide sequence ID" value="NZ_BAAAYY010000003.1"/>
</dbReference>
<keyword evidence="1" id="KW-0378">Hydrolase</keyword>
<dbReference type="InterPro" id="IPR043137">
    <property type="entry name" value="GGT_ssub_C"/>
</dbReference>
<dbReference type="InterPro" id="IPR052896">
    <property type="entry name" value="GGT-like_enzyme"/>
</dbReference>
<dbReference type="GO" id="GO:0036374">
    <property type="term" value="F:glutathione hydrolase activity"/>
    <property type="evidence" value="ECO:0007669"/>
    <property type="project" value="UniProtKB-EC"/>
</dbReference>
<dbReference type="EC" id="2.3.2.2" evidence="1"/>
<dbReference type="EMBL" id="JACCCC010000001">
    <property type="protein sequence ID" value="NYE47963.1"/>
    <property type="molecule type" value="Genomic_DNA"/>
</dbReference>
<dbReference type="Gene3D" id="1.10.246.130">
    <property type="match status" value="1"/>
</dbReference>
<dbReference type="Proteomes" id="UP000589036">
    <property type="component" value="Unassembled WGS sequence"/>
</dbReference>
<dbReference type="PANTHER" id="PTHR43881">
    <property type="entry name" value="GAMMA-GLUTAMYLTRANSPEPTIDASE (AFU_ORTHOLOGUE AFUA_4G13580)"/>
    <property type="match status" value="1"/>
</dbReference>
<evidence type="ECO:0000313" key="1">
    <source>
        <dbReference type="EMBL" id="NYE47963.1"/>
    </source>
</evidence>
<organism evidence="1 2">
    <name type="scientific">Spinactinospora alkalitolerans</name>
    <dbReference type="NCBI Taxonomy" id="687207"/>
    <lineage>
        <taxon>Bacteria</taxon>
        <taxon>Bacillati</taxon>
        <taxon>Actinomycetota</taxon>
        <taxon>Actinomycetes</taxon>
        <taxon>Streptosporangiales</taxon>
        <taxon>Nocardiopsidaceae</taxon>
        <taxon>Spinactinospora</taxon>
    </lineage>
</organism>
<dbReference type="Gene3D" id="3.60.20.40">
    <property type="match status" value="1"/>
</dbReference>
<dbReference type="PANTHER" id="PTHR43881:SF1">
    <property type="entry name" value="GAMMA-GLUTAMYLTRANSPEPTIDASE (AFU_ORTHOLOGUE AFUA_4G13580)"/>
    <property type="match status" value="1"/>
</dbReference>
<evidence type="ECO:0000313" key="2">
    <source>
        <dbReference type="Proteomes" id="UP000589036"/>
    </source>
</evidence>
<comment type="caution">
    <text evidence="1">The sequence shown here is derived from an EMBL/GenBank/DDBJ whole genome shotgun (WGS) entry which is preliminary data.</text>
</comment>
<gene>
    <name evidence="1" type="ORF">HDA32_003083</name>
</gene>
<dbReference type="InterPro" id="IPR043138">
    <property type="entry name" value="GGT_lsub"/>
</dbReference>
<dbReference type="AlphaFoldDB" id="A0A852TYU6"/>
<name>A0A852TYU6_9ACTN</name>
<dbReference type="Pfam" id="PF01019">
    <property type="entry name" value="G_glu_transpept"/>
    <property type="match status" value="1"/>
</dbReference>
<dbReference type="PRINTS" id="PR01210">
    <property type="entry name" value="GGTRANSPTASE"/>
</dbReference>
<dbReference type="EC" id="3.4.19.13" evidence="1"/>
<dbReference type="SUPFAM" id="SSF56235">
    <property type="entry name" value="N-terminal nucleophile aminohydrolases (Ntn hydrolases)"/>
    <property type="match status" value="1"/>
</dbReference>
<reference evidence="1 2" key="1">
    <citation type="submission" date="2020-07" db="EMBL/GenBank/DDBJ databases">
        <title>Sequencing the genomes of 1000 actinobacteria strains.</title>
        <authorList>
            <person name="Klenk H.-P."/>
        </authorList>
    </citation>
    <scope>NUCLEOTIDE SEQUENCE [LARGE SCALE GENOMIC DNA]</scope>
    <source>
        <strain evidence="1 2">CXB654</strain>
    </source>
</reference>
<dbReference type="InterPro" id="IPR029055">
    <property type="entry name" value="Ntn_hydrolases_N"/>
</dbReference>
<dbReference type="GO" id="GO:0103068">
    <property type="term" value="F:leukotriene C4 gamma-glutamyl transferase activity"/>
    <property type="evidence" value="ECO:0007669"/>
    <property type="project" value="UniProtKB-EC"/>
</dbReference>
<accession>A0A852TYU6</accession>
<proteinExistence type="predicted"/>
<keyword evidence="2" id="KW-1185">Reference proteome</keyword>